<evidence type="ECO:0000256" key="1">
    <source>
        <dbReference type="SAM" id="MobiDB-lite"/>
    </source>
</evidence>
<keyword evidence="3" id="KW-1185">Reference proteome</keyword>
<evidence type="ECO:0000313" key="2">
    <source>
        <dbReference type="EMBL" id="MDT0351460.1"/>
    </source>
</evidence>
<protein>
    <submittedName>
        <fullName evidence="2">Uncharacterized protein</fullName>
    </submittedName>
</protein>
<organism evidence="2 3">
    <name type="scientific">Pseudonocardia charpentierae</name>
    <dbReference type="NCBI Taxonomy" id="3075545"/>
    <lineage>
        <taxon>Bacteria</taxon>
        <taxon>Bacillati</taxon>
        <taxon>Actinomycetota</taxon>
        <taxon>Actinomycetes</taxon>
        <taxon>Pseudonocardiales</taxon>
        <taxon>Pseudonocardiaceae</taxon>
        <taxon>Pseudonocardia</taxon>
    </lineage>
</organism>
<feature type="region of interest" description="Disordered" evidence="1">
    <location>
        <begin position="1"/>
        <end position="74"/>
    </location>
</feature>
<evidence type="ECO:0000313" key="3">
    <source>
        <dbReference type="Proteomes" id="UP001183202"/>
    </source>
</evidence>
<feature type="compositionally biased region" description="Gly residues" evidence="1">
    <location>
        <begin position="9"/>
        <end position="25"/>
    </location>
</feature>
<accession>A0ABU2NCK1</accession>
<dbReference type="EMBL" id="JAVREJ010000013">
    <property type="protein sequence ID" value="MDT0351460.1"/>
    <property type="molecule type" value="Genomic_DNA"/>
</dbReference>
<name>A0ABU2NCK1_9PSEU</name>
<gene>
    <name evidence="2" type="ORF">RM445_18165</name>
</gene>
<comment type="caution">
    <text evidence="2">The sequence shown here is derived from an EMBL/GenBank/DDBJ whole genome shotgun (WGS) entry which is preliminary data.</text>
</comment>
<proteinExistence type="predicted"/>
<reference evidence="3" key="1">
    <citation type="submission" date="2023-07" db="EMBL/GenBank/DDBJ databases">
        <title>30 novel species of actinomycetes from the DSMZ collection.</title>
        <authorList>
            <person name="Nouioui I."/>
        </authorList>
    </citation>
    <scope>NUCLEOTIDE SEQUENCE [LARGE SCALE GENOMIC DNA]</scope>
    <source>
        <strain evidence="3">DSM 45834</strain>
    </source>
</reference>
<feature type="compositionally biased region" description="Low complexity" evidence="1">
    <location>
        <begin position="46"/>
        <end position="56"/>
    </location>
</feature>
<dbReference type="Proteomes" id="UP001183202">
    <property type="component" value="Unassembled WGS sequence"/>
</dbReference>
<sequence length="74" mass="6917">MAHDVSGGQLDGGGAGVGGERGGGAEAVHVPDPGEDLPGVQVTDSAQLGQGAAAGLDSVGDLGVRDADAPVEVA</sequence>
<dbReference type="RefSeq" id="WP_311557787.1">
    <property type="nucleotide sequence ID" value="NZ_JAVREJ010000013.1"/>
</dbReference>